<comment type="similarity">
    <text evidence="2 8">Belongs to the TIM21 family.</text>
</comment>
<keyword evidence="3 8" id="KW-0812">Transmembrane</keyword>
<comment type="function">
    <text evidence="8">Essential component of the TIM23 complex, a complex that mediates the translocation of transit peptide-containing proteins across the mitochondrial inner membrane.</text>
</comment>
<dbReference type="InterPro" id="IPR038552">
    <property type="entry name" value="Tim21_IMS_sf"/>
</dbReference>
<keyword evidence="10" id="KW-1185">Reference proteome</keyword>
<dbReference type="EMBL" id="JAKKPZ010000011">
    <property type="protein sequence ID" value="KAI1715520.1"/>
    <property type="molecule type" value="Genomic_DNA"/>
</dbReference>
<evidence type="ECO:0000256" key="1">
    <source>
        <dbReference type="ARBA" id="ARBA00004304"/>
    </source>
</evidence>
<keyword evidence="6 8" id="KW-0496">Mitochondrion</keyword>
<evidence type="ECO:0000256" key="6">
    <source>
        <dbReference type="ARBA" id="ARBA00023128"/>
    </source>
</evidence>
<feature type="transmembrane region" description="Helical" evidence="8">
    <location>
        <begin position="99"/>
        <end position="119"/>
    </location>
</feature>
<keyword evidence="8" id="KW-0999">Mitochondrion inner membrane</keyword>
<keyword evidence="5 8" id="KW-1133">Transmembrane helix</keyword>
<sequence>MSVICRARLPLYLQRISRISILALSSPACSSNLHCLRICQFSSTTGSQPPTKKELKANPDPVRPENQIQRSVLEDILIERQEEPKTTAGKIKKATVNTFYISIGAMSLAIIGAIGYFLVIEMFKADSPTRIYSKALKMIKNDVRCIDLFGSSIKGFGEDSGRGRRRHVASKRWTDVDGNERVRVMFHIKGDQREGQAFAEMIKKEGQWDYRFLYASTSGIPQTVVLIDNR</sequence>
<evidence type="ECO:0000256" key="2">
    <source>
        <dbReference type="ARBA" id="ARBA00010867"/>
    </source>
</evidence>
<proteinExistence type="inferred from homology"/>
<keyword evidence="8" id="KW-0653">Protein transport</keyword>
<dbReference type="PANTHER" id="PTHR13032:SF6">
    <property type="entry name" value="MITOCHONDRIAL IMPORT INNER MEMBRANE TRANSLOCASE SUBUNIT TIM21"/>
    <property type="match status" value="1"/>
</dbReference>
<dbReference type="PANTHER" id="PTHR13032">
    <property type="entry name" value="MITOCHONDRIAL IMPORT INNER MEMBRANE TRANSLOCASE SUBUNIT TIM21"/>
    <property type="match status" value="1"/>
</dbReference>
<keyword evidence="4" id="KW-0809">Transit peptide</keyword>
<accession>A0AAD4N4Q7</accession>
<dbReference type="InterPro" id="IPR013261">
    <property type="entry name" value="Tim21"/>
</dbReference>
<evidence type="ECO:0000313" key="10">
    <source>
        <dbReference type="Proteomes" id="UP001201812"/>
    </source>
</evidence>
<protein>
    <recommendedName>
        <fullName evidence="8">Mitochondrial import inner membrane translocase subunit Tim21</fullName>
    </recommendedName>
</protein>
<dbReference type="Gene3D" id="3.10.450.320">
    <property type="entry name" value="Mitochondrial import inner membrane translocase subunit Tim21"/>
    <property type="match status" value="1"/>
</dbReference>
<keyword evidence="8" id="KW-0813">Transport</keyword>
<dbReference type="GO" id="GO:0005744">
    <property type="term" value="C:TIM23 mitochondrial import inner membrane translocase complex"/>
    <property type="evidence" value="ECO:0007669"/>
    <property type="project" value="UniProtKB-UniRule"/>
</dbReference>
<evidence type="ECO:0000256" key="3">
    <source>
        <dbReference type="ARBA" id="ARBA00022692"/>
    </source>
</evidence>
<keyword evidence="8" id="KW-0811">Translocation</keyword>
<organism evidence="9 10">
    <name type="scientific">Ditylenchus destructor</name>
    <dbReference type="NCBI Taxonomy" id="166010"/>
    <lineage>
        <taxon>Eukaryota</taxon>
        <taxon>Metazoa</taxon>
        <taxon>Ecdysozoa</taxon>
        <taxon>Nematoda</taxon>
        <taxon>Chromadorea</taxon>
        <taxon>Rhabditida</taxon>
        <taxon>Tylenchina</taxon>
        <taxon>Tylenchomorpha</taxon>
        <taxon>Sphaerularioidea</taxon>
        <taxon>Anguinidae</taxon>
        <taxon>Anguininae</taxon>
        <taxon>Ditylenchus</taxon>
    </lineage>
</organism>
<evidence type="ECO:0000313" key="9">
    <source>
        <dbReference type="EMBL" id="KAI1715520.1"/>
    </source>
</evidence>
<keyword evidence="7 8" id="KW-0472">Membrane</keyword>
<evidence type="ECO:0000256" key="4">
    <source>
        <dbReference type="ARBA" id="ARBA00022946"/>
    </source>
</evidence>
<gene>
    <name evidence="9" type="ORF">DdX_07838</name>
</gene>
<comment type="subunit">
    <text evidence="8">Component of the TIM23 complex.</text>
</comment>
<dbReference type="Proteomes" id="UP001201812">
    <property type="component" value="Unassembled WGS sequence"/>
</dbReference>
<evidence type="ECO:0000256" key="8">
    <source>
        <dbReference type="RuleBase" id="RU367142"/>
    </source>
</evidence>
<evidence type="ECO:0000256" key="5">
    <source>
        <dbReference type="ARBA" id="ARBA00022989"/>
    </source>
</evidence>
<reference evidence="9" key="1">
    <citation type="submission" date="2022-01" db="EMBL/GenBank/DDBJ databases">
        <title>Genome Sequence Resource for Two Populations of Ditylenchus destructor, the Migratory Endoparasitic Phytonematode.</title>
        <authorList>
            <person name="Zhang H."/>
            <person name="Lin R."/>
            <person name="Xie B."/>
        </authorList>
    </citation>
    <scope>NUCLEOTIDE SEQUENCE</scope>
    <source>
        <strain evidence="9">BazhouSP</strain>
    </source>
</reference>
<dbReference type="AlphaFoldDB" id="A0AAD4N4Q7"/>
<comment type="caution">
    <text evidence="9">The sequence shown here is derived from an EMBL/GenBank/DDBJ whole genome shotgun (WGS) entry which is preliminary data.</text>
</comment>
<comment type="subcellular location">
    <subcellularLocation>
        <location evidence="8">Mitochondrion inner membrane</location>
        <topology evidence="8">Single-pass membrane protein</topology>
    </subcellularLocation>
    <subcellularLocation>
        <location evidence="1">Mitochondrion membrane</location>
        <topology evidence="1">Single-pass membrane protein</topology>
    </subcellularLocation>
</comment>
<evidence type="ECO:0000256" key="7">
    <source>
        <dbReference type="ARBA" id="ARBA00023136"/>
    </source>
</evidence>
<name>A0AAD4N4Q7_9BILA</name>
<dbReference type="GO" id="GO:0030150">
    <property type="term" value="P:protein import into mitochondrial matrix"/>
    <property type="evidence" value="ECO:0007669"/>
    <property type="project" value="UniProtKB-UniRule"/>
</dbReference>
<dbReference type="Pfam" id="PF08294">
    <property type="entry name" value="TIM21"/>
    <property type="match status" value="1"/>
</dbReference>